<feature type="transmembrane region" description="Helical" evidence="2">
    <location>
        <begin position="30"/>
        <end position="52"/>
    </location>
</feature>
<protein>
    <submittedName>
        <fullName evidence="3">Uncharacterized protein</fullName>
    </submittedName>
</protein>
<feature type="transmembrane region" description="Helical" evidence="2">
    <location>
        <begin position="58"/>
        <end position="79"/>
    </location>
</feature>
<keyword evidence="2" id="KW-1133">Transmembrane helix</keyword>
<feature type="transmembrane region" description="Helical" evidence="2">
    <location>
        <begin position="186"/>
        <end position="208"/>
    </location>
</feature>
<accession>A0A7Y0ETB9</accession>
<keyword evidence="4" id="KW-1185">Reference proteome</keyword>
<evidence type="ECO:0000313" key="4">
    <source>
        <dbReference type="Proteomes" id="UP000529710"/>
    </source>
</evidence>
<name>A0A7Y0ETB9_9BIFI</name>
<organism evidence="3 4">
    <name type="scientific">Bifidobacterium erythrocebi</name>
    <dbReference type="NCBI Taxonomy" id="2675325"/>
    <lineage>
        <taxon>Bacteria</taxon>
        <taxon>Bacillati</taxon>
        <taxon>Actinomycetota</taxon>
        <taxon>Actinomycetes</taxon>
        <taxon>Bifidobacteriales</taxon>
        <taxon>Bifidobacteriaceae</taxon>
        <taxon>Bifidobacterium</taxon>
    </lineage>
</organism>
<reference evidence="3 4" key="1">
    <citation type="submission" date="2020-02" db="EMBL/GenBank/DDBJ databases">
        <title>Characterization of phylogenetic diversity of novel bifidobacterial species isolated in Czech ZOOs.</title>
        <authorList>
            <person name="Lugli G.A."/>
            <person name="Vera N.B."/>
            <person name="Ventura M."/>
        </authorList>
    </citation>
    <scope>NUCLEOTIDE SEQUENCE [LARGE SCALE GENOMIC DNA]</scope>
    <source>
        <strain evidence="3 4">DSM 109960</strain>
    </source>
</reference>
<keyword evidence="2" id="KW-0812">Transmembrane</keyword>
<comment type="caution">
    <text evidence="3">The sequence shown here is derived from an EMBL/GenBank/DDBJ whole genome shotgun (WGS) entry which is preliminary data.</text>
</comment>
<proteinExistence type="predicted"/>
<evidence type="ECO:0000313" key="3">
    <source>
        <dbReference type="EMBL" id="NMM96009.1"/>
    </source>
</evidence>
<feature type="region of interest" description="Disordered" evidence="1">
    <location>
        <begin position="91"/>
        <end position="167"/>
    </location>
</feature>
<feature type="compositionally biased region" description="Low complexity" evidence="1">
    <location>
        <begin position="268"/>
        <end position="377"/>
    </location>
</feature>
<dbReference type="AlphaFoldDB" id="A0A7Y0ETB9"/>
<evidence type="ECO:0000256" key="1">
    <source>
        <dbReference type="SAM" id="MobiDB-lite"/>
    </source>
</evidence>
<sequence length="377" mass="37495">MQVCKDCKLFTFVSVSFQYRWLWSGTVKKFFEGISISQIIAGSLAAITSFFLAGKIGIAGSTIGAAASYIISTVAGKVYQNVLKASGEKLQEANPLSGSSDKTDATDSADSPDKAEQTSAAVSEGAAQAGDESDGQSPQTQDTADMASVEQPRTVVSSGTLPSASGEDGKVQTFAQVRHHNVKRMAIVVSLISGLVGVAITAGVVLLFTQGKGTDTVVRDMTGKSSVVEKPDSGTDQDDQETDGSDPNEYGTHRQHNGYGDDTQYGYSNSNGQNGTGTDSTSGSTNSNKGSTSGTSGNSGSSSSGNSSSSGSSTNSGNSGSSSSGSSSSGTSGSAGSSSSTNSGTSGNSGSTSGTDSGSTGSTSSGTGDSSSSTGSN</sequence>
<feature type="compositionally biased region" description="Polar residues" evidence="1">
    <location>
        <begin position="154"/>
        <end position="163"/>
    </location>
</feature>
<evidence type="ECO:0000256" key="2">
    <source>
        <dbReference type="SAM" id="Phobius"/>
    </source>
</evidence>
<dbReference type="Proteomes" id="UP000529710">
    <property type="component" value="Unassembled WGS sequence"/>
</dbReference>
<dbReference type="EMBL" id="JAAIIF010000008">
    <property type="protein sequence ID" value="NMM96009.1"/>
    <property type="molecule type" value="Genomic_DNA"/>
</dbReference>
<feature type="compositionally biased region" description="Acidic residues" evidence="1">
    <location>
        <begin position="235"/>
        <end position="246"/>
    </location>
</feature>
<feature type="compositionally biased region" description="Basic and acidic residues" evidence="1">
    <location>
        <begin position="101"/>
        <end position="116"/>
    </location>
</feature>
<feature type="compositionally biased region" description="Basic and acidic residues" evidence="1">
    <location>
        <begin position="220"/>
        <end position="233"/>
    </location>
</feature>
<feature type="region of interest" description="Disordered" evidence="1">
    <location>
        <begin position="220"/>
        <end position="377"/>
    </location>
</feature>
<keyword evidence="2" id="KW-0472">Membrane</keyword>
<gene>
    <name evidence="3" type="ORF">G1C98_0745</name>
</gene>